<dbReference type="GO" id="GO:0005829">
    <property type="term" value="C:cytosol"/>
    <property type="evidence" value="ECO:0007669"/>
    <property type="project" value="TreeGrafter"/>
</dbReference>
<dbReference type="PROSITE" id="PS01094">
    <property type="entry name" value="UPF0076"/>
    <property type="match status" value="1"/>
</dbReference>
<dbReference type="NCBIfam" id="TIGR00004">
    <property type="entry name" value="Rid family detoxifying hydrolase"/>
    <property type="match status" value="1"/>
</dbReference>
<dbReference type="KEGG" id="cis:CINS_0274"/>
<proteinExistence type="inferred from homology"/>
<sequence>MANYPKAIGPYSVYREANGLLFISGQLPINPKSGNIENEDIKEQTKQSLLNIKAILEENNLHFNNVIKTTCFLANIEDFISFNEVYSEFFAAPYPARSAFAVKDLPKGAKVEIEVVAHKV</sequence>
<protein>
    <submittedName>
        <fullName evidence="2">Reactive intermediate/imine deaminase</fullName>
    </submittedName>
</protein>
<dbReference type="HOGENOM" id="CLU_100715_7_1_7"/>
<reference evidence="2 3" key="1">
    <citation type="journal article" date="2014" name="Genome Biol. Evol.">
        <title>Comparative Genomics of the Campylobacter lari Group.</title>
        <authorList>
            <person name="Miller W.G."/>
            <person name="Yee E."/>
            <person name="Chapman M.H."/>
            <person name="Smith T.P."/>
            <person name="Bono J.L."/>
            <person name="Huynh S."/>
            <person name="Parker C.T."/>
            <person name="Vandamme P."/>
            <person name="Luong K."/>
            <person name="Korlach J."/>
        </authorList>
    </citation>
    <scope>NUCLEOTIDE SEQUENCE [LARGE SCALE GENOMIC DNA]</scope>
    <source>
        <strain evidence="2 3">NCTC 12927</strain>
    </source>
</reference>
<evidence type="ECO:0000313" key="3">
    <source>
        <dbReference type="Proteomes" id="UP000031163"/>
    </source>
</evidence>
<dbReference type="InterPro" id="IPR006056">
    <property type="entry name" value="RidA"/>
</dbReference>
<dbReference type="AlphaFoldDB" id="A0A0A8GZS9"/>
<dbReference type="InterPro" id="IPR019897">
    <property type="entry name" value="RidA_CS"/>
</dbReference>
<dbReference type="GeneID" id="74431093"/>
<dbReference type="EMBL" id="CP007770">
    <property type="protein sequence ID" value="AJC87276.1"/>
    <property type="molecule type" value="Genomic_DNA"/>
</dbReference>
<dbReference type="PANTHER" id="PTHR11803:SF59">
    <property type="entry name" value="ENDORIBONUCLEASE"/>
    <property type="match status" value="1"/>
</dbReference>
<organism evidence="2 3">
    <name type="scientific">Campylobacter insulaenigrae NCTC 12927</name>
    <dbReference type="NCBI Taxonomy" id="1031564"/>
    <lineage>
        <taxon>Bacteria</taxon>
        <taxon>Pseudomonadati</taxon>
        <taxon>Campylobacterota</taxon>
        <taxon>Epsilonproteobacteria</taxon>
        <taxon>Campylobacterales</taxon>
        <taxon>Campylobacteraceae</taxon>
        <taxon>Campylobacter</taxon>
    </lineage>
</organism>
<gene>
    <name evidence="2" type="primary">cfiP</name>
    <name evidence="2" type="ORF">CINS_0274</name>
</gene>
<dbReference type="CDD" id="cd00448">
    <property type="entry name" value="YjgF_YER057c_UK114_family"/>
    <property type="match status" value="1"/>
</dbReference>
<evidence type="ECO:0000256" key="1">
    <source>
        <dbReference type="ARBA" id="ARBA00010552"/>
    </source>
</evidence>
<dbReference type="Pfam" id="PF01042">
    <property type="entry name" value="Ribonuc_L-PSP"/>
    <property type="match status" value="1"/>
</dbReference>
<comment type="similarity">
    <text evidence="1">Belongs to the RutC family.</text>
</comment>
<accession>A0A0A8GZS9</accession>
<evidence type="ECO:0000313" key="2">
    <source>
        <dbReference type="EMBL" id="AJC87276.1"/>
    </source>
</evidence>
<dbReference type="GO" id="GO:0019239">
    <property type="term" value="F:deaminase activity"/>
    <property type="evidence" value="ECO:0007669"/>
    <property type="project" value="TreeGrafter"/>
</dbReference>
<dbReference type="Gene3D" id="3.30.1330.40">
    <property type="entry name" value="RutC-like"/>
    <property type="match status" value="1"/>
</dbReference>
<name>A0A0A8GZS9_9BACT</name>
<dbReference type="SUPFAM" id="SSF55298">
    <property type="entry name" value="YjgF-like"/>
    <property type="match status" value="1"/>
</dbReference>
<dbReference type="STRING" id="1031564.CINS_0274"/>
<dbReference type="RefSeq" id="WP_039649202.1">
    <property type="nucleotide sequence ID" value="NZ_CP007770.1"/>
</dbReference>
<dbReference type="Proteomes" id="UP000031163">
    <property type="component" value="Chromosome"/>
</dbReference>
<dbReference type="InterPro" id="IPR035959">
    <property type="entry name" value="RutC-like_sf"/>
</dbReference>
<dbReference type="FunFam" id="3.30.1330.40:FF:000001">
    <property type="entry name" value="L-PSP family endoribonuclease"/>
    <property type="match status" value="1"/>
</dbReference>
<dbReference type="InterPro" id="IPR006175">
    <property type="entry name" value="YjgF/YER057c/UK114"/>
</dbReference>
<dbReference type="PANTHER" id="PTHR11803">
    <property type="entry name" value="2-IMINOBUTANOATE/2-IMINOPROPANOATE DEAMINASE RIDA"/>
    <property type="match status" value="1"/>
</dbReference>